<feature type="non-terminal residue" evidence="4">
    <location>
        <position position="1"/>
    </location>
</feature>
<dbReference type="Proteomes" id="UP000694865">
    <property type="component" value="Unplaced"/>
</dbReference>
<dbReference type="CDD" id="cd15482">
    <property type="entry name" value="Sialidase_non-viral"/>
    <property type="match status" value="1"/>
</dbReference>
<reference evidence="4" key="1">
    <citation type="submission" date="2025-08" db="UniProtKB">
        <authorList>
            <consortium name="RefSeq"/>
        </authorList>
    </citation>
    <scope>IDENTIFICATION</scope>
    <source>
        <tissue evidence="4">Testes</tissue>
    </source>
</reference>
<dbReference type="GeneID" id="102808038"/>
<evidence type="ECO:0000313" key="3">
    <source>
        <dbReference type="Proteomes" id="UP000694865"/>
    </source>
</evidence>
<evidence type="ECO:0000259" key="2">
    <source>
        <dbReference type="Pfam" id="PF13088"/>
    </source>
</evidence>
<keyword evidence="3" id="KW-1185">Reference proteome</keyword>
<dbReference type="PANTHER" id="PTHR10628">
    <property type="entry name" value="SIALIDASE"/>
    <property type="match status" value="1"/>
</dbReference>
<dbReference type="InterPro" id="IPR026856">
    <property type="entry name" value="Sialidase_fam"/>
</dbReference>
<dbReference type="InterPro" id="IPR011040">
    <property type="entry name" value="Sialidase"/>
</dbReference>
<feature type="domain" description="Sialidase" evidence="2">
    <location>
        <begin position="13"/>
        <end position="292"/>
    </location>
</feature>
<accession>A0ABM0LZD4</accession>
<dbReference type="RefSeq" id="XP_006813125.1">
    <property type="nucleotide sequence ID" value="XM_006813062.1"/>
</dbReference>
<protein>
    <submittedName>
        <fullName evidence="4">Sialidase-4-like</fullName>
    </submittedName>
</protein>
<dbReference type="PANTHER" id="PTHR10628:SF30">
    <property type="entry name" value="EXO-ALPHA-SIALIDASE"/>
    <property type="match status" value="1"/>
</dbReference>
<evidence type="ECO:0000313" key="4">
    <source>
        <dbReference type="RefSeq" id="XP_006813125.1"/>
    </source>
</evidence>
<dbReference type="Gene3D" id="2.120.10.10">
    <property type="match status" value="1"/>
</dbReference>
<organism evidence="3 4">
    <name type="scientific">Saccoglossus kowalevskii</name>
    <name type="common">Acorn worm</name>
    <dbReference type="NCBI Taxonomy" id="10224"/>
    <lineage>
        <taxon>Eukaryota</taxon>
        <taxon>Metazoa</taxon>
        <taxon>Hemichordata</taxon>
        <taxon>Enteropneusta</taxon>
        <taxon>Harrimaniidae</taxon>
        <taxon>Saccoglossus</taxon>
    </lineage>
</organism>
<comment type="similarity">
    <text evidence="1">Belongs to the glycosyl hydrolase 33 family.</text>
</comment>
<evidence type="ECO:0000256" key="1">
    <source>
        <dbReference type="ARBA" id="ARBA00009348"/>
    </source>
</evidence>
<dbReference type="SUPFAM" id="SSF50939">
    <property type="entry name" value="Sialidases"/>
    <property type="match status" value="1"/>
</dbReference>
<dbReference type="Pfam" id="PF13088">
    <property type="entry name" value="BNR_2"/>
    <property type="match status" value="1"/>
</dbReference>
<gene>
    <name evidence="4" type="primary">LOC102808038</name>
</gene>
<name>A0ABM0LZD4_SACKO</name>
<dbReference type="InterPro" id="IPR036278">
    <property type="entry name" value="Sialidase_sf"/>
</dbReference>
<proteinExistence type="inferred from homology"/>
<sequence length="339" mass="37505">VLIFSKGMLGYNTASCTNPTPIVDHERNCIILVFRTTDSRTDEEGILISAVFNQTDMMIESYDDGVTWSEPVSITESILKSEPRPVMFVPGPGHGIQLHSGRLIVPGHVFVKTDGGSKHYHNCSDQSTVLLSNDGGKNWSLGGRVPCVQDKLEQYIATNDAQALELTEDKVCLNSRTLSAYQSRAISCSDDGGLTFDKPSLKEALIEPGLYMRSGILRQAHFAGCQGSIVGFPAPREASQSKYNHDTWALFSNPASLHERKYMSIRLSRNGLWTWSGSWIIHKGPSGYSDMAYFETKGIPGASTIKTFAILYEKGRRNPYETIVFKTFTLDDVLHNIAL</sequence>